<dbReference type="Gene3D" id="2.60.40.1630">
    <property type="entry name" value="bacillus anthracis domain"/>
    <property type="match status" value="1"/>
</dbReference>
<dbReference type="AlphaFoldDB" id="A0A1I1AYP8"/>
<name>A0A1I1AYP8_9CLOT</name>
<dbReference type="EMBL" id="FOKI01000047">
    <property type="protein sequence ID" value="SFB41490.1"/>
    <property type="molecule type" value="Genomic_DNA"/>
</dbReference>
<reference evidence="3 4" key="1">
    <citation type="submission" date="2016-10" db="EMBL/GenBank/DDBJ databases">
        <authorList>
            <person name="de Groot N.N."/>
        </authorList>
    </citation>
    <scope>NUCLEOTIDE SEQUENCE [LARGE SCALE GENOMIC DNA]</scope>
    <source>
        <strain evidence="3 4">DSM 12271</strain>
    </source>
</reference>
<dbReference type="Pfam" id="PF13786">
    <property type="entry name" value="DUF4179"/>
    <property type="match status" value="1"/>
</dbReference>
<dbReference type="STRING" id="84698.SAMN04488528_104710"/>
<dbReference type="InterPro" id="IPR025436">
    <property type="entry name" value="DUF4179"/>
</dbReference>
<keyword evidence="1" id="KW-1133">Transmembrane helix</keyword>
<accession>A0A1I1AYP8</accession>
<protein>
    <recommendedName>
        <fullName evidence="2">DUF4179 domain-containing protein</fullName>
    </recommendedName>
</protein>
<proteinExistence type="predicted"/>
<feature type="transmembrane region" description="Helical" evidence="1">
    <location>
        <begin position="56"/>
        <end position="79"/>
    </location>
</feature>
<keyword evidence="4" id="KW-1185">Reference proteome</keyword>
<dbReference type="Proteomes" id="UP000198619">
    <property type="component" value="Unassembled WGS sequence"/>
</dbReference>
<organism evidence="3 4">
    <name type="scientific">Clostridium frigidicarnis</name>
    <dbReference type="NCBI Taxonomy" id="84698"/>
    <lineage>
        <taxon>Bacteria</taxon>
        <taxon>Bacillati</taxon>
        <taxon>Bacillota</taxon>
        <taxon>Clostridia</taxon>
        <taxon>Eubacteriales</taxon>
        <taxon>Clostridiaceae</taxon>
        <taxon>Clostridium</taxon>
    </lineage>
</organism>
<keyword evidence="1" id="KW-0472">Membrane</keyword>
<sequence length="454" mass="51194">MKQKAFDNEVKNAFKDCNTQVPTLVHNRISETLDSLSEIDTLEEKESKKPFINKKFIKGAIAASLVGITLFGVTMTSYANNIPVLDSILSHFGIGSGYNKIITQCGVSQEINGIKLTIDNVIYDGYELLVAYTIESTESLKAAPIINPKALISNVDNSLFKFKSNVHFKNQYGEFKENDNRYYSGVMMFDIDENSFNSQDKSKSVKEMVIDDHKINSSALPNKYVLDLSIDNLGDVQGSWNYSLTVESEKAKGNVKEIDVNKDLSNLFPKAKLDKAILTPIRLYLQGSLSSKNVFLGYIVINDENKQLKDVGGSTVSFNEDASYIGEFDTVDIDNKTLTLIPYNYFQGEHNNEVTLNLSGETKVPLGSNRELTITKAEEKDGKTFIHYESDFPVWQYLPFHLMDSNGIDYMKHETIVQNEETILIYDDLLLSKDLKVINNTTIHYDDAFTIDIR</sequence>
<evidence type="ECO:0000259" key="2">
    <source>
        <dbReference type="Pfam" id="PF13786"/>
    </source>
</evidence>
<gene>
    <name evidence="3" type="ORF">SAMN04488528_104710</name>
</gene>
<keyword evidence="1" id="KW-0812">Transmembrane</keyword>
<dbReference type="RefSeq" id="WP_177199480.1">
    <property type="nucleotide sequence ID" value="NZ_FOKI01000047.1"/>
</dbReference>
<evidence type="ECO:0000313" key="4">
    <source>
        <dbReference type="Proteomes" id="UP000198619"/>
    </source>
</evidence>
<feature type="domain" description="DUF4179" evidence="2">
    <location>
        <begin position="53"/>
        <end position="136"/>
    </location>
</feature>
<evidence type="ECO:0000256" key="1">
    <source>
        <dbReference type="SAM" id="Phobius"/>
    </source>
</evidence>
<evidence type="ECO:0000313" key="3">
    <source>
        <dbReference type="EMBL" id="SFB41490.1"/>
    </source>
</evidence>